<dbReference type="InParanoid" id="H1Z353"/>
<dbReference type="AlphaFoldDB" id="H1Z353"/>
<organism evidence="1 2">
    <name type="scientific">Methanoplanus limicola DSM 2279</name>
    <dbReference type="NCBI Taxonomy" id="937775"/>
    <lineage>
        <taxon>Archaea</taxon>
        <taxon>Methanobacteriati</taxon>
        <taxon>Methanobacteriota</taxon>
        <taxon>Stenosarchaea group</taxon>
        <taxon>Methanomicrobia</taxon>
        <taxon>Methanomicrobiales</taxon>
        <taxon>Methanomicrobiaceae</taxon>
        <taxon>Methanoplanus</taxon>
    </lineage>
</organism>
<dbReference type="RefSeq" id="WP_004077348.1">
    <property type="nucleotide sequence ID" value="NZ_CM001436.1"/>
</dbReference>
<gene>
    <name evidence="1" type="ORF">Metlim_1490</name>
</gene>
<evidence type="ECO:0000313" key="2">
    <source>
        <dbReference type="Proteomes" id="UP000005741"/>
    </source>
</evidence>
<protein>
    <submittedName>
        <fullName evidence="1">Uncharacterized protein</fullName>
    </submittedName>
</protein>
<evidence type="ECO:0000313" key="1">
    <source>
        <dbReference type="EMBL" id="EHQ35593.1"/>
    </source>
</evidence>
<name>H1Z353_9EURY</name>
<reference evidence="1 2" key="1">
    <citation type="submission" date="2011-10" db="EMBL/GenBank/DDBJ databases">
        <title>The Improved High-Quality Draft genome of Methanoplanus limicola DSM 2279.</title>
        <authorList>
            <consortium name="US DOE Joint Genome Institute (JGI-PGF)"/>
            <person name="Lucas S."/>
            <person name="Copeland A."/>
            <person name="Lapidus A."/>
            <person name="Glavina del Rio T."/>
            <person name="Dalin E."/>
            <person name="Tice H."/>
            <person name="Bruce D."/>
            <person name="Goodwin L."/>
            <person name="Pitluck S."/>
            <person name="Peters L."/>
            <person name="Mikhailova N."/>
            <person name="Lu M."/>
            <person name="Kyrpides N."/>
            <person name="Mavromatis K."/>
            <person name="Ivanova N."/>
            <person name="Markowitz V."/>
            <person name="Cheng J.-F."/>
            <person name="Hugenholtz P."/>
            <person name="Woyke T."/>
            <person name="Wu D."/>
            <person name="Wirth R."/>
            <person name="Brambilla E.-M."/>
            <person name="Klenk H.-P."/>
            <person name="Eisen J.A."/>
        </authorList>
    </citation>
    <scope>NUCLEOTIDE SEQUENCE [LARGE SCALE GENOMIC DNA]</scope>
    <source>
        <strain evidence="1 2">DSM 2279</strain>
    </source>
</reference>
<keyword evidence="2" id="KW-1185">Reference proteome</keyword>
<accession>H1Z353</accession>
<proteinExistence type="predicted"/>
<dbReference type="OrthoDB" id="110902at2157"/>
<dbReference type="EMBL" id="CM001436">
    <property type="protein sequence ID" value="EHQ35593.1"/>
    <property type="molecule type" value="Genomic_DNA"/>
</dbReference>
<dbReference type="HOGENOM" id="CLU_1860729_0_0_2"/>
<sequence>MIRNKAQPQEINEELSSPETYHIWNETGFIPSKYYISLIELLHQADSEEYIIPDDLILHTIKNLESETASGRTSYILYSREKMINFAGICRITNEMPGKYDDNYLMTKITESLIRDYLSPKYQFKKHRSSDLKQIIPGK</sequence>
<dbReference type="STRING" id="937775.Metlim_1490"/>
<dbReference type="Proteomes" id="UP000005741">
    <property type="component" value="Chromosome"/>
</dbReference>